<keyword evidence="5 8" id="KW-0812">Transmembrane</keyword>
<accession>A0ABX7Y6S8</accession>
<sequence>MIELPAVAWGVLTVGALLVGVAKTALPGLATLAVAAYATVLPARESTAALLVLLLAGDLVAIWAYRRDCDFTTLRHLLPAVLAGVVLGAAFLAFADNTTMRRTIGVILLALTALTLWGMRRGLDSAAAQGPWAQAGYGALGGFTTMAANSGGPVMTLYFLAARFDMMRFLGTQAWFFFLVNIAKLPFSLGLGLLATDMLTPLLLLVPVTLSGAWLGRVTVRHLDQKWFNRVIIALTIVSSLYLLR</sequence>
<dbReference type="EMBL" id="CP072384">
    <property type="protein sequence ID" value="QUC08531.1"/>
    <property type="molecule type" value="Genomic_DNA"/>
</dbReference>
<gene>
    <name evidence="9" type="ORF">J5A65_01925</name>
</gene>
<keyword evidence="7 8" id="KW-0472">Membrane</keyword>
<reference evidence="9 10" key="1">
    <citation type="submission" date="2021-03" db="EMBL/GenBank/DDBJ databases">
        <title>Human Oral Microbial Genomes.</title>
        <authorList>
            <person name="Johnston C.D."/>
            <person name="Chen T."/>
            <person name="Dewhirst F.E."/>
        </authorList>
    </citation>
    <scope>NUCLEOTIDE SEQUENCE [LARGE SCALE GENOMIC DNA]</scope>
    <source>
        <strain evidence="9 10">DSMZ 100122</strain>
    </source>
</reference>
<dbReference type="PANTHER" id="PTHR30269:SF23">
    <property type="entry name" value="MEMBRANE TRANSPORTER PROTEIN YDHB-RELATED"/>
    <property type="match status" value="1"/>
</dbReference>
<protein>
    <recommendedName>
        <fullName evidence="8">Probable membrane transporter protein</fullName>
    </recommendedName>
</protein>
<feature type="transmembrane region" description="Helical" evidence="8">
    <location>
        <begin position="174"/>
        <end position="195"/>
    </location>
</feature>
<feature type="transmembrane region" description="Helical" evidence="8">
    <location>
        <begin position="102"/>
        <end position="119"/>
    </location>
</feature>
<proteinExistence type="inferred from homology"/>
<feature type="transmembrane region" description="Helical" evidence="8">
    <location>
        <begin position="227"/>
        <end position="244"/>
    </location>
</feature>
<evidence type="ECO:0000313" key="10">
    <source>
        <dbReference type="Proteomes" id="UP000678513"/>
    </source>
</evidence>
<feature type="transmembrane region" description="Helical" evidence="8">
    <location>
        <begin position="201"/>
        <end position="220"/>
    </location>
</feature>
<keyword evidence="4 8" id="KW-1003">Cell membrane</keyword>
<evidence type="ECO:0000256" key="3">
    <source>
        <dbReference type="ARBA" id="ARBA00022448"/>
    </source>
</evidence>
<evidence type="ECO:0000256" key="1">
    <source>
        <dbReference type="ARBA" id="ARBA00004651"/>
    </source>
</evidence>
<feature type="transmembrane region" description="Helical" evidence="8">
    <location>
        <begin position="77"/>
        <end position="95"/>
    </location>
</feature>
<dbReference type="InterPro" id="IPR002781">
    <property type="entry name" value="TM_pro_TauE-like"/>
</dbReference>
<dbReference type="Pfam" id="PF01925">
    <property type="entry name" value="TauE"/>
    <property type="match status" value="1"/>
</dbReference>
<feature type="transmembrane region" description="Helical" evidence="8">
    <location>
        <begin position="47"/>
        <end position="65"/>
    </location>
</feature>
<organism evidence="9 10">
    <name type="scientific">Arachnia rubra</name>
    <dbReference type="NCBI Taxonomy" id="1547448"/>
    <lineage>
        <taxon>Bacteria</taxon>
        <taxon>Bacillati</taxon>
        <taxon>Actinomycetota</taxon>
        <taxon>Actinomycetes</taxon>
        <taxon>Propionibacteriales</taxon>
        <taxon>Propionibacteriaceae</taxon>
        <taxon>Arachnia</taxon>
    </lineage>
</organism>
<keyword evidence="10" id="KW-1185">Reference proteome</keyword>
<name>A0ABX7Y6S8_9ACTN</name>
<comment type="subcellular location">
    <subcellularLocation>
        <location evidence="1 8">Cell membrane</location>
        <topology evidence="1 8">Multi-pass membrane protein</topology>
    </subcellularLocation>
</comment>
<dbReference type="InterPro" id="IPR052017">
    <property type="entry name" value="TSUP"/>
</dbReference>
<evidence type="ECO:0000313" key="9">
    <source>
        <dbReference type="EMBL" id="QUC08531.1"/>
    </source>
</evidence>
<dbReference type="PANTHER" id="PTHR30269">
    <property type="entry name" value="TRANSMEMBRANE PROTEIN YFCA"/>
    <property type="match status" value="1"/>
</dbReference>
<comment type="similarity">
    <text evidence="2 8">Belongs to the 4-toluene sulfonate uptake permease (TSUP) (TC 2.A.102) family.</text>
</comment>
<evidence type="ECO:0000256" key="2">
    <source>
        <dbReference type="ARBA" id="ARBA00009142"/>
    </source>
</evidence>
<dbReference type="RefSeq" id="WP_212324583.1">
    <property type="nucleotide sequence ID" value="NZ_AP024463.1"/>
</dbReference>
<keyword evidence="3" id="KW-0813">Transport</keyword>
<evidence type="ECO:0000256" key="8">
    <source>
        <dbReference type="RuleBase" id="RU363041"/>
    </source>
</evidence>
<evidence type="ECO:0000256" key="6">
    <source>
        <dbReference type="ARBA" id="ARBA00022989"/>
    </source>
</evidence>
<feature type="transmembrane region" description="Helical" evidence="8">
    <location>
        <begin position="139"/>
        <end position="162"/>
    </location>
</feature>
<dbReference type="Proteomes" id="UP000678513">
    <property type="component" value="Chromosome"/>
</dbReference>
<evidence type="ECO:0000256" key="4">
    <source>
        <dbReference type="ARBA" id="ARBA00022475"/>
    </source>
</evidence>
<keyword evidence="6 8" id="KW-1133">Transmembrane helix</keyword>
<feature type="transmembrane region" description="Helical" evidence="8">
    <location>
        <begin position="6"/>
        <end position="35"/>
    </location>
</feature>
<evidence type="ECO:0000256" key="7">
    <source>
        <dbReference type="ARBA" id="ARBA00023136"/>
    </source>
</evidence>
<evidence type="ECO:0000256" key="5">
    <source>
        <dbReference type="ARBA" id="ARBA00022692"/>
    </source>
</evidence>